<evidence type="ECO:0000256" key="1">
    <source>
        <dbReference type="SAM" id="MobiDB-lite"/>
    </source>
</evidence>
<evidence type="ECO:0000313" key="4">
    <source>
        <dbReference type="EMBL" id="VEH86324.1"/>
    </source>
</evidence>
<dbReference type="InterPro" id="IPR001810">
    <property type="entry name" value="F-box_dom"/>
</dbReference>
<dbReference type="PROSITE" id="PS50181">
    <property type="entry name" value="FBOX"/>
    <property type="match status" value="1"/>
</dbReference>
<organism evidence="3 5">
    <name type="scientific">Legionella adelaidensis</name>
    <dbReference type="NCBI Taxonomy" id="45056"/>
    <lineage>
        <taxon>Bacteria</taxon>
        <taxon>Pseudomonadati</taxon>
        <taxon>Pseudomonadota</taxon>
        <taxon>Gammaproteobacteria</taxon>
        <taxon>Legionellales</taxon>
        <taxon>Legionellaceae</taxon>
        <taxon>Legionella</taxon>
    </lineage>
</organism>
<protein>
    <submittedName>
        <fullName evidence="3">Ankyrin repeats (3 copies)</fullName>
    </submittedName>
</protein>
<evidence type="ECO:0000259" key="2">
    <source>
        <dbReference type="PROSITE" id="PS50181"/>
    </source>
</evidence>
<reference evidence="4 6" key="2">
    <citation type="submission" date="2018-12" db="EMBL/GenBank/DDBJ databases">
        <authorList>
            <consortium name="Pathogen Informatics"/>
        </authorList>
    </citation>
    <scope>NUCLEOTIDE SEQUENCE [LARGE SCALE GENOMIC DNA]</scope>
    <source>
        <strain evidence="4 6">NCTC12735</strain>
        <plasmid evidence="6">29</plasmid>
    </source>
</reference>
<proteinExistence type="predicted"/>
<dbReference type="PANTHER" id="PTHR24121:SF23">
    <property type="entry name" value="NO MECHANORECEPTOR POTENTIAL C, ISOFORM H"/>
    <property type="match status" value="1"/>
</dbReference>
<gene>
    <name evidence="3" type="ORF">Lade_0658</name>
    <name evidence="4" type="ORF">NCTC12735_01974</name>
</gene>
<feature type="domain" description="F-box" evidence="2">
    <location>
        <begin position="19"/>
        <end position="68"/>
    </location>
</feature>
<dbReference type="Proteomes" id="UP000054859">
    <property type="component" value="Unassembled WGS sequence"/>
</dbReference>
<dbReference type="PANTHER" id="PTHR24121">
    <property type="entry name" value="NO MECHANORECEPTOR POTENTIAL C, ISOFORM D-RELATED"/>
    <property type="match status" value="1"/>
</dbReference>
<dbReference type="InterPro" id="IPR036770">
    <property type="entry name" value="Ankyrin_rpt-contain_sf"/>
</dbReference>
<feature type="region of interest" description="Disordered" evidence="1">
    <location>
        <begin position="1"/>
        <end position="22"/>
    </location>
</feature>
<sequence>MSKEKPTTLQEQSGGEERQDQFEHLPDDVLSEIGKHLNEKDLLHLSRTQQRTREIFRSDLNKITVTKLVKALEEVNQAKRRPAPVLAALSELKREILAEILKVSTGRLNALMLAAQFQPTAVAPIIAAISTLDPSTQTKILKKTDWVGRNALMLAVENNPQVVEPILAAIRTLAPHDRADILTQERNDGNTALMLAVENNPQVVEPILVAIGTLAPQDRANILTQERNDENTALLLAALDAPEAVKLLLDEIRTLEPKIQAKILSKTDRFNCNALRLAVESQDFPPLAARLAVVSLITAIGELDTDAKAEIIKNTRLAGDNLLLWAAGRTLSQPGAVPAVFKAISGLPAKDQSEMLKETNDWGNNALMQAIISNPVATASILSAMLQLDPKSREDILKQKANDGHDAFSLAKKYSPDIIPLMEVTRKFEGDEKTRKELEAILITNPKLLAQIPEVKGSRTLLDSLATQTYVDKQTKINLALIKFVDALSLDDNEKINKTFQTLITIANTHRSKFGSHSGLTASCKDLINKLAKMQVEEKEKLKSALDLNVKDVSSKQFQTALEQYVKEGKMADGKDDSRQPLLKK</sequence>
<keyword evidence="4" id="KW-0614">Plasmid</keyword>
<evidence type="ECO:0000313" key="5">
    <source>
        <dbReference type="Proteomes" id="UP000054859"/>
    </source>
</evidence>
<dbReference type="AlphaFoldDB" id="A0A0W0R4K1"/>
<reference evidence="3 5" key="1">
    <citation type="submission" date="2015-11" db="EMBL/GenBank/DDBJ databases">
        <title>Identification of large and diverse effector repertoires of 38 Legionella species.</title>
        <authorList>
            <person name="Burstein D."/>
            <person name="Amaro F."/>
            <person name="Zusman T."/>
            <person name="Lifshitz Z."/>
            <person name="Cohen O."/>
            <person name="Gilbert J.A."/>
            <person name="Pupko T."/>
            <person name="Shuman H.A."/>
            <person name="Segal G."/>
        </authorList>
    </citation>
    <scope>NUCLEOTIDE SEQUENCE [LARGE SCALE GENOMIC DNA]</scope>
    <source>
        <strain evidence="3 5">1762-AUS-E</strain>
    </source>
</reference>
<keyword evidence="5" id="KW-1185">Reference proteome</keyword>
<accession>A0A0W0R4K1</accession>
<dbReference type="KEGG" id="ladl:NCTC12735_01974"/>
<dbReference type="PATRIC" id="fig|45056.6.peg.680"/>
<dbReference type="STRING" id="45056.Lade_0658"/>
<dbReference type="EMBL" id="LR134438">
    <property type="protein sequence ID" value="VEH86324.1"/>
    <property type="molecule type" value="Genomic_DNA"/>
</dbReference>
<dbReference type="RefSeq" id="WP_058461716.1">
    <property type="nucleotide sequence ID" value="NZ_CAAAHS010000007.1"/>
</dbReference>
<dbReference type="CDD" id="cd09917">
    <property type="entry name" value="F-box_SF"/>
    <property type="match status" value="1"/>
</dbReference>
<name>A0A0W0R4K1_9GAMM</name>
<dbReference type="Gene3D" id="1.25.40.20">
    <property type="entry name" value="Ankyrin repeat-containing domain"/>
    <property type="match status" value="1"/>
</dbReference>
<dbReference type="InterPro" id="IPR002110">
    <property type="entry name" value="Ankyrin_rpt"/>
</dbReference>
<dbReference type="EMBL" id="LNKA01000001">
    <property type="protein sequence ID" value="KTC66000.1"/>
    <property type="molecule type" value="Genomic_DNA"/>
</dbReference>
<evidence type="ECO:0000313" key="3">
    <source>
        <dbReference type="EMBL" id="KTC66000.1"/>
    </source>
</evidence>
<dbReference type="Proteomes" id="UP000281170">
    <property type="component" value="Plasmid 29"/>
</dbReference>
<geneLocation type="plasmid" evidence="4 6">
    <name>29</name>
</geneLocation>
<evidence type="ECO:0000313" key="6">
    <source>
        <dbReference type="Proteomes" id="UP000281170"/>
    </source>
</evidence>
<dbReference type="Pfam" id="PF12796">
    <property type="entry name" value="Ank_2"/>
    <property type="match status" value="1"/>
</dbReference>
<dbReference type="SUPFAM" id="SSF48403">
    <property type="entry name" value="Ankyrin repeat"/>
    <property type="match status" value="1"/>
</dbReference>